<keyword evidence="2 4" id="KW-0560">Oxidoreductase</keyword>
<dbReference type="PROSITE" id="PS00687">
    <property type="entry name" value="ALDEHYDE_DEHYDR_GLU"/>
    <property type="match status" value="1"/>
</dbReference>
<dbReference type="GO" id="GO:0005737">
    <property type="term" value="C:cytoplasm"/>
    <property type="evidence" value="ECO:0007669"/>
    <property type="project" value="TreeGrafter"/>
</dbReference>
<evidence type="ECO:0000256" key="5">
    <source>
        <dbReference type="PIRSR" id="PIRSR036492-1"/>
    </source>
</evidence>
<organism evidence="9 10">
    <name type="scientific">Fusicatenibacter saccharivorans</name>
    <dbReference type="NCBI Taxonomy" id="1150298"/>
    <lineage>
        <taxon>Bacteria</taxon>
        <taxon>Bacillati</taxon>
        <taxon>Bacillota</taxon>
        <taxon>Clostridia</taxon>
        <taxon>Lachnospirales</taxon>
        <taxon>Lachnospiraceae</taxon>
        <taxon>Fusicatenibacter</taxon>
    </lineage>
</organism>
<evidence type="ECO:0000256" key="3">
    <source>
        <dbReference type="ARBA" id="ARBA00023027"/>
    </source>
</evidence>
<evidence type="ECO:0000313" key="10">
    <source>
        <dbReference type="Proteomes" id="UP000737612"/>
    </source>
</evidence>
<dbReference type="GO" id="GO:0004029">
    <property type="term" value="F:aldehyde dehydrogenase (NAD+) activity"/>
    <property type="evidence" value="ECO:0007669"/>
    <property type="project" value="TreeGrafter"/>
</dbReference>
<dbReference type="PIRSF" id="PIRSF036492">
    <property type="entry name" value="ALDH"/>
    <property type="match status" value="1"/>
</dbReference>
<sequence length="436" mass="49049">MEALSRLEMALQKQEQILCKALHTDLGKSKTESVMCEIGLVQGEIRWMKQHLGRLCRQKHVRTPLAQFAAKSYQSPSPYGNVLIMSPWNYSVLLTLEPLVDAIAAGNTAVVKPSAYAPASANVLKDLLEECFPPEYVAVVLGRREENQALLQEKFDKIFFTGSVAVGKQVMESAARHLTPVILELGGKSPCIVEKSSKIRLAARRIVFGKFINCGQTCVASDYILCDASVHDELVEALRQEIRKQFGDPLFNSEYGKIINEKHFDRLLGLIDQDKVVCGGNFDRKDLRIEPTVLDHVEWEDAVMQEEIFGPILPVLTYEKLEDALSWINQRPKPLALYCFAENKKVKKTVLERCRFGGGCINDTLIHLATSEMPFGGVGESGMGGYHGEAGFAEFTHKRSIVDKKTWMDFPIRYQPYTAKKLKLIRKFLYSIPYKG</sequence>
<evidence type="ECO:0000256" key="4">
    <source>
        <dbReference type="PIRNR" id="PIRNR036492"/>
    </source>
</evidence>
<reference evidence="9" key="1">
    <citation type="submission" date="2021-02" db="EMBL/GenBank/DDBJ databases">
        <title>Metagenome-assembled genomes from human diarrheal sample B26.</title>
        <authorList>
            <person name="Ateba T.P."/>
            <person name="Alayande K.A."/>
            <person name="Mwanza M."/>
        </authorList>
    </citation>
    <scope>NUCLEOTIDE SEQUENCE</scope>
    <source>
        <strain evidence="9">06WH</strain>
    </source>
</reference>
<comment type="caution">
    <text evidence="9">The sequence shown here is derived from an EMBL/GenBank/DDBJ whole genome shotgun (WGS) entry which is preliminary data.</text>
</comment>
<keyword evidence="3" id="KW-0520">NAD</keyword>
<dbReference type="Proteomes" id="UP000737612">
    <property type="component" value="Unassembled WGS sequence"/>
</dbReference>
<dbReference type="CDD" id="cd07136">
    <property type="entry name" value="ALDH_YwdH-P39616"/>
    <property type="match status" value="1"/>
</dbReference>
<dbReference type="SUPFAM" id="SSF53720">
    <property type="entry name" value="ALDH-like"/>
    <property type="match status" value="1"/>
</dbReference>
<dbReference type="FunFam" id="3.40.309.10:FF:000003">
    <property type="entry name" value="Aldehyde dehydrogenase"/>
    <property type="match status" value="1"/>
</dbReference>
<evidence type="ECO:0000259" key="8">
    <source>
        <dbReference type="Pfam" id="PF00171"/>
    </source>
</evidence>
<dbReference type="FunFam" id="3.40.605.10:FF:000004">
    <property type="entry name" value="Aldehyde dehydrogenase"/>
    <property type="match status" value="1"/>
</dbReference>
<dbReference type="InterPro" id="IPR015590">
    <property type="entry name" value="Aldehyde_DH_dom"/>
</dbReference>
<accession>A0A938ZAT0</accession>
<name>A0A938ZAT0_9FIRM</name>
<dbReference type="Pfam" id="PF00171">
    <property type="entry name" value="Aldedh"/>
    <property type="match status" value="1"/>
</dbReference>
<dbReference type="Gene3D" id="3.40.605.10">
    <property type="entry name" value="Aldehyde Dehydrogenase, Chain A, domain 1"/>
    <property type="match status" value="1"/>
</dbReference>
<dbReference type="InterPro" id="IPR016163">
    <property type="entry name" value="Ald_DH_C"/>
</dbReference>
<evidence type="ECO:0000256" key="6">
    <source>
        <dbReference type="PROSITE-ProRule" id="PRU10007"/>
    </source>
</evidence>
<dbReference type="PROSITE" id="PS00070">
    <property type="entry name" value="ALDEHYDE_DEHYDR_CYS"/>
    <property type="match status" value="1"/>
</dbReference>
<dbReference type="PANTHER" id="PTHR43570:SF16">
    <property type="entry name" value="ALDEHYDE DEHYDROGENASE TYPE III, ISOFORM Q"/>
    <property type="match status" value="1"/>
</dbReference>
<dbReference type="GO" id="GO:0006081">
    <property type="term" value="P:aldehyde metabolic process"/>
    <property type="evidence" value="ECO:0007669"/>
    <property type="project" value="InterPro"/>
</dbReference>
<dbReference type="PANTHER" id="PTHR43570">
    <property type="entry name" value="ALDEHYDE DEHYDROGENASE"/>
    <property type="match status" value="1"/>
</dbReference>
<protein>
    <recommendedName>
        <fullName evidence="4">Aldehyde dehydrogenase</fullName>
    </recommendedName>
</protein>
<evidence type="ECO:0000256" key="2">
    <source>
        <dbReference type="ARBA" id="ARBA00023002"/>
    </source>
</evidence>
<evidence type="ECO:0000256" key="7">
    <source>
        <dbReference type="RuleBase" id="RU003345"/>
    </source>
</evidence>
<evidence type="ECO:0000256" key="1">
    <source>
        <dbReference type="ARBA" id="ARBA00009986"/>
    </source>
</evidence>
<dbReference type="InterPro" id="IPR012394">
    <property type="entry name" value="Aldehyde_DH_NAD(P)"/>
</dbReference>
<comment type="similarity">
    <text evidence="1 4 7">Belongs to the aldehyde dehydrogenase family.</text>
</comment>
<dbReference type="EMBL" id="JAFHBD010000009">
    <property type="protein sequence ID" value="MBN2952614.1"/>
    <property type="molecule type" value="Genomic_DNA"/>
</dbReference>
<dbReference type="InterPro" id="IPR016160">
    <property type="entry name" value="Ald_DH_CS_CYS"/>
</dbReference>
<dbReference type="InterPro" id="IPR016161">
    <property type="entry name" value="Ald_DH/histidinol_DH"/>
</dbReference>
<dbReference type="InterPro" id="IPR016162">
    <property type="entry name" value="Ald_DH_N"/>
</dbReference>
<feature type="active site" evidence="5">
    <location>
        <position position="218"/>
    </location>
</feature>
<dbReference type="InterPro" id="IPR029510">
    <property type="entry name" value="Ald_DH_CS_GLU"/>
</dbReference>
<gene>
    <name evidence="9" type="ORF">JTJ23_03225</name>
</gene>
<feature type="active site" evidence="5 6">
    <location>
        <position position="184"/>
    </location>
</feature>
<evidence type="ECO:0000313" key="9">
    <source>
        <dbReference type="EMBL" id="MBN2952614.1"/>
    </source>
</evidence>
<dbReference type="Gene3D" id="3.40.309.10">
    <property type="entry name" value="Aldehyde Dehydrogenase, Chain A, domain 2"/>
    <property type="match status" value="1"/>
</dbReference>
<proteinExistence type="inferred from homology"/>
<feature type="domain" description="Aldehyde dehydrogenase" evidence="8">
    <location>
        <begin position="2"/>
        <end position="400"/>
    </location>
</feature>
<dbReference type="AlphaFoldDB" id="A0A938ZAT0"/>